<keyword evidence="2 11" id="KW-0813">Transport</keyword>
<evidence type="ECO:0000259" key="14">
    <source>
        <dbReference type="Pfam" id="PF00593"/>
    </source>
</evidence>
<organism evidence="16 17">
    <name type="scientific">Sphingomonas aracearum</name>
    <dbReference type="NCBI Taxonomy" id="2283317"/>
    <lineage>
        <taxon>Bacteria</taxon>
        <taxon>Pseudomonadati</taxon>
        <taxon>Pseudomonadota</taxon>
        <taxon>Alphaproteobacteria</taxon>
        <taxon>Sphingomonadales</taxon>
        <taxon>Sphingomonadaceae</taxon>
        <taxon>Sphingomonas</taxon>
    </lineage>
</organism>
<dbReference type="OrthoDB" id="7313036at2"/>
<dbReference type="GO" id="GO:0009279">
    <property type="term" value="C:cell outer membrane"/>
    <property type="evidence" value="ECO:0007669"/>
    <property type="project" value="UniProtKB-SubCell"/>
</dbReference>
<dbReference type="PANTHER" id="PTHR32552:SF81">
    <property type="entry name" value="TONB-DEPENDENT OUTER MEMBRANE RECEPTOR"/>
    <property type="match status" value="1"/>
</dbReference>
<dbReference type="PROSITE" id="PS52016">
    <property type="entry name" value="TONB_DEPENDENT_REC_3"/>
    <property type="match status" value="1"/>
</dbReference>
<keyword evidence="9 11" id="KW-0472">Membrane</keyword>
<dbReference type="PANTHER" id="PTHR32552">
    <property type="entry name" value="FERRICHROME IRON RECEPTOR-RELATED"/>
    <property type="match status" value="1"/>
</dbReference>
<evidence type="ECO:0000256" key="6">
    <source>
        <dbReference type="ARBA" id="ARBA00023004"/>
    </source>
</evidence>
<dbReference type="GO" id="GO:0006826">
    <property type="term" value="P:iron ion transport"/>
    <property type="evidence" value="ECO:0007669"/>
    <property type="project" value="UniProtKB-KW"/>
</dbReference>
<proteinExistence type="inferred from homology"/>
<dbReference type="InterPro" id="IPR036942">
    <property type="entry name" value="Beta-barrel_TonB_sf"/>
</dbReference>
<name>A0A369W021_9SPHN</name>
<gene>
    <name evidence="16" type="ORF">DVW87_06410</name>
</gene>
<keyword evidence="13" id="KW-0732">Signal</keyword>
<keyword evidence="10 11" id="KW-0998">Cell outer membrane</keyword>
<evidence type="ECO:0000256" key="13">
    <source>
        <dbReference type="SAM" id="SignalP"/>
    </source>
</evidence>
<evidence type="ECO:0000256" key="3">
    <source>
        <dbReference type="ARBA" id="ARBA00022452"/>
    </source>
</evidence>
<sequence>MRVLLLASCGLVALAAPAFAQETPPPVESNADVVVTAQLREQEAIDVPIAVATLTDDQLKRLGITELEQASRFIPGFFVQNQSPNNPGFVVRGITSDSGTAFNEPRVSVFQDGVSISKSRGSYVELFDVERVEVAKGPQSTLYGRGALIGAVNIVQNKADPSRTEAYARGSYGNFNSWLGEAMVNVATGDGGALRLAGRFRERDGYIENLLGGRDFSSARTWALRGSAHQELGGLTVDIIGNYQKDTPAGTPFKSIAYRPTDPNTGVVLGDAGRNSGAALAPGAGFEGGRPLGLRREVGGATGLVNWDLGTNLRLTSITAYREFDALEIFDADGISLPALTAGEDAHGNQFSQELRLTYDKGPITAFLGGSYFHEDGYQRVPTQFDERVLLGRLTNQLAGPAVLGRPATDPAPAAIFANTAFTGALLQGVAAASGVALPAARAAAIAANLKSNHLETSTNFSRTRAFDVFGDVTIRVTDRFELGGGLRYTRDDKRSGFTAAVLNGRSILGGVIGALAQPAATRTPLLDALAVPGAANIPTSAAYPVPLFGLGTQPTAGNGQVQYGELDNDGFSWRATARYKPTDEASLYATYARGRRPAILSPGAPSTPLGAVRFTPLPEETVDSYEVGAKTALMQRRLFVEGSGFFYKYRNFQTTEQQGTVFVTTNAGRAESYGFEGQARYVPSDNISLFASYAYNHSRFKTGIREGNRFRLSPDHAPSAGAIIGVPLGEGAGRVTFTPSVTWQSRVYFDDDNDLPGLQQPPRALVADNLRDETQGSYALVNGRIGYELPSGIQIEAFVENAFNKKYINDAGNTGDGLGLPTFIAGNPRFYGVAATFRFGGRR</sequence>
<dbReference type="SUPFAM" id="SSF56935">
    <property type="entry name" value="Porins"/>
    <property type="match status" value="1"/>
</dbReference>
<dbReference type="AlphaFoldDB" id="A0A369W021"/>
<feature type="domain" description="TonB-dependent receptor-like beta-barrel" evidence="14">
    <location>
        <begin position="457"/>
        <end position="802"/>
    </location>
</feature>
<keyword evidence="8 12" id="KW-0798">TonB box</keyword>
<evidence type="ECO:0000313" key="16">
    <source>
        <dbReference type="EMBL" id="RDE07257.1"/>
    </source>
</evidence>
<keyword evidence="7" id="KW-0406">Ion transport</keyword>
<comment type="similarity">
    <text evidence="11 12">Belongs to the TonB-dependent receptor family.</text>
</comment>
<dbReference type="InterPro" id="IPR039426">
    <property type="entry name" value="TonB-dep_rcpt-like"/>
</dbReference>
<evidence type="ECO:0000313" key="17">
    <source>
        <dbReference type="Proteomes" id="UP000253918"/>
    </source>
</evidence>
<dbReference type="Pfam" id="PF00593">
    <property type="entry name" value="TonB_dep_Rec_b-barrel"/>
    <property type="match status" value="1"/>
</dbReference>
<comment type="subcellular location">
    <subcellularLocation>
        <location evidence="1 11">Cell outer membrane</location>
        <topology evidence="1 11">Multi-pass membrane protein</topology>
    </subcellularLocation>
</comment>
<evidence type="ECO:0000256" key="2">
    <source>
        <dbReference type="ARBA" id="ARBA00022448"/>
    </source>
</evidence>
<reference evidence="16 17" key="1">
    <citation type="submission" date="2018-07" db="EMBL/GenBank/DDBJ databases">
        <title>a novel species of Sphingomonas isolated from the rhizosphere soil of Araceae plant.</title>
        <authorList>
            <person name="Zhiyong W."/>
            <person name="Qinglan Z."/>
            <person name="Zhiwei F."/>
            <person name="Ding X."/>
            <person name="Gejiao W."/>
            <person name="Shixue Z."/>
        </authorList>
    </citation>
    <scope>NUCLEOTIDE SEQUENCE [LARGE SCALE GENOMIC DNA]</scope>
    <source>
        <strain evidence="16 17">WZY 27</strain>
    </source>
</reference>
<evidence type="ECO:0000256" key="9">
    <source>
        <dbReference type="ARBA" id="ARBA00023136"/>
    </source>
</evidence>
<keyword evidence="16" id="KW-0675">Receptor</keyword>
<dbReference type="InterPro" id="IPR012910">
    <property type="entry name" value="Plug_dom"/>
</dbReference>
<dbReference type="EMBL" id="QQNB01000001">
    <property type="protein sequence ID" value="RDE07257.1"/>
    <property type="molecule type" value="Genomic_DNA"/>
</dbReference>
<evidence type="ECO:0000256" key="5">
    <source>
        <dbReference type="ARBA" id="ARBA00022692"/>
    </source>
</evidence>
<keyword evidence="3 11" id="KW-1134">Transmembrane beta strand</keyword>
<evidence type="ECO:0000256" key="7">
    <source>
        <dbReference type="ARBA" id="ARBA00023065"/>
    </source>
</evidence>
<evidence type="ECO:0000256" key="1">
    <source>
        <dbReference type="ARBA" id="ARBA00004571"/>
    </source>
</evidence>
<accession>A0A369W021</accession>
<evidence type="ECO:0000256" key="4">
    <source>
        <dbReference type="ARBA" id="ARBA00022496"/>
    </source>
</evidence>
<keyword evidence="5 11" id="KW-0812">Transmembrane</keyword>
<dbReference type="Proteomes" id="UP000253918">
    <property type="component" value="Unassembled WGS sequence"/>
</dbReference>
<dbReference type="InterPro" id="IPR000531">
    <property type="entry name" value="Beta-barrel_TonB"/>
</dbReference>
<protein>
    <submittedName>
        <fullName evidence="16">TonB-dependent receptor</fullName>
    </submittedName>
</protein>
<evidence type="ECO:0000256" key="11">
    <source>
        <dbReference type="PROSITE-ProRule" id="PRU01360"/>
    </source>
</evidence>
<comment type="caution">
    <text evidence="16">The sequence shown here is derived from an EMBL/GenBank/DDBJ whole genome shotgun (WGS) entry which is preliminary data.</text>
</comment>
<evidence type="ECO:0000256" key="12">
    <source>
        <dbReference type="RuleBase" id="RU003357"/>
    </source>
</evidence>
<keyword evidence="17" id="KW-1185">Reference proteome</keyword>
<dbReference type="RefSeq" id="WP_114686837.1">
    <property type="nucleotide sequence ID" value="NZ_QQNB01000001.1"/>
</dbReference>
<feature type="chain" id="PRO_5017085188" evidence="13">
    <location>
        <begin position="21"/>
        <end position="844"/>
    </location>
</feature>
<evidence type="ECO:0000256" key="10">
    <source>
        <dbReference type="ARBA" id="ARBA00023237"/>
    </source>
</evidence>
<feature type="signal peptide" evidence="13">
    <location>
        <begin position="1"/>
        <end position="20"/>
    </location>
</feature>
<evidence type="ECO:0000259" key="15">
    <source>
        <dbReference type="Pfam" id="PF07715"/>
    </source>
</evidence>
<dbReference type="Gene3D" id="2.40.170.20">
    <property type="entry name" value="TonB-dependent receptor, beta-barrel domain"/>
    <property type="match status" value="2"/>
</dbReference>
<keyword evidence="4" id="KW-0410">Iron transport</keyword>
<keyword evidence="6" id="KW-0408">Iron</keyword>
<feature type="domain" description="TonB-dependent receptor plug" evidence="15">
    <location>
        <begin position="45"/>
        <end position="150"/>
    </location>
</feature>
<evidence type="ECO:0000256" key="8">
    <source>
        <dbReference type="ARBA" id="ARBA00023077"/>
    </source>
</evidence>
<dbReference type="Pfam" id="PF07715">
    <property type="entry name" value="Plug"/>
    <property type="match status" value="1"/>
</dbReference>